<keyword evidence="2" id="KW-0238">DNA-binding</keyword>
<feature type="region of interest" description="Disordered" evidence="5">
    <location>
        <begin position="178"/>
        <end position="234"/>
    </location>
</feature>
<organism evidence="8 9">
    <name type="scientific">Marchantia polymorpha subsp. ruderalis</name>
    <dbReference type="NCBI Taxonomy" id="1480154"/>
    <lineage>
        <taxon>Eukaryota</taxon>
        <taxon>Viridiplantae</taxon>
        <taxon>Streptophyta</taxon>
        <taxon>Embryophyta</taxon>
        <taxon>Marchantiophyta</taxon>
        <taxon>Marchantiopsida</taxon>
        <taxon>Marchantiidae</taxon>
        <taxon>Marchantiales</taxon>
        <taxon>Marchantiaceae</taxon>
        <taxon>Marchantia</taxon>
    </lineage>
</organism>
<evidence type="ECO:0000313" key="8">
    <source>
        <dbReference type="EMBL" id="OAE34479.1"/>
    </source>
</evidence>
<feature type="region of interest" description="Disordered" evidence="5">
    <location>
        <begin position="1017"/>
        <end position="1042"/>
    </location>
</feature>
<dbReference type="Pfam" id="PF02042">
    <property type="entry name" value="RWP-RK"/>
    <property type="match status" value="1"/>
</dbReference>
<feature type="region of interest" description="Disordered" evidence="5">
    <location>
        <begin position="690"/>
        <end position="783"/>
    </location>
</feature>
<proteinExistence type="predicted"/>
<evidence type="ECO:0000256" key="1">
    <source>
        <dbReference type="ARBA" id="ARBA00023015"/>
    </source>
</evidence>
<keyword evidence="1" id="KW-0805">Transcription regulation</keyword>
<dbReference type="Pfam" id="PF00564">
    <property type="entry name" value="PB1"/>
    <property type="match status" value="1"/>
</dbReference>
<comment type="caution">
    <text evidence="8">The sequence shown here is derived from an EMBL/GenBank/DDBJ whole genome shotgun (WGS) entry which is preliminary data.</text>
</comment>
<dbReference type="SMART" id="SM00666">
    <property type="entry name" value="PB1"/>
    <property type="match status" value="1"/>
</dbReference>
<sequence length="1333" mass="141986">MMEPISNERIQQCLHRWRSADALGLGQLSTSPMAGSPTDSKFIMDDSLLTELMDLDPLVDQNIEPWINASSPGEYYPFTTCSPSNVSGPSSLYYTLNQTIPQGYRGGDCYSLPGHSSNISRIPEGGEDLQRLVSTNATNSSSSSVSNLAFSKSGAWISNDFSPGAYSQDFLPVSPSSLLDRSGCPNQSGNSSEATGVSSSSATADGRGLKHSADVDLSGQVARDESLGPRGGPSLGGYIDSLVYRDSSNGGAEKAEERQDELLEMLGSGRDLIPADKQELRGGRFVSQGHANKGLSQTLKDRMTQALKSISNLTGGDTLIQIWVPTTHGEKLILSTRDQPYVCAANDNRLFCYRNVSANFVFPTEKGSSEYPGLPGRVFLTRAPEWTPNVLYYSSQEFLRVSYAEQCDVKGTLAVPVFEETSNICLAVIELIMKSEKVQYGPELDIICRALKGVSLSTSGCQSPPTEIRSEERQRTLAEILEVLTAVCETHKLPLAQTWVPSWTDATPVPELGSGSPSMNVSPRLSGTVSNKPRVVLHTAHGPCYVSDSSMWGFRRACTEHVVEKNQGVPGRAFSSNQPVFESDVRNYPKIEYPLGHYAKMFGLSAAVAIRLRSIHTGSDDYVLEFFLPPSCVDGNEQQLLLNALSITMQRVCRSLRTVTSKELDEEQDGSGRVEALEGKSLNVANAAFGSKAPDVSPHAQDLEDQQGHSGLYDHQHSSEDSLQQHHMHPSSPQLAHDSNGRSDMDAHHAWRSAGHPYQMPEAGGSGDGVHKRRPERRRGTNEKTIGLNVLQQYFAGSLKDAAKSIGVCPTTLKRICRQHGISRWPSRKINKVSRSLKKLQGVIDSVQGADGALRINADLASAAAAAAAAVSGVQLGQDNGYGARNSWTVSWATPVPGGAAGHSAAGSSDQQQQQQQQQHLTSSSPPVVDCQMSRGDEAGKGMQQSWHGKVASPGASSGGKASQSGDVSSYTVGSSRGVDVDMVGNAGACQASDAAGDEMVEARVDNCGQGEVPNAQNEQSGAGAGAGSVFGTGPKADPAPGKGSFVGGESRVHGGGAALAALQGVNGEEKHLSCSRLGVAGLSSDYRALKIYCGTSPGEEDPEGGNQSSSGVEGSSQHYSSSPVRVSDCGSPSSGVGSQRRSPNSHDESSSTIVKATYGSDTARFKLLPNSSYQDLREEVASRLKLPVQSLNLKYRDDDEEWVLLVCDADLDECIEVMRSTGGHAIKLMVRVETVNTSQCGGGSSSGSTGAADSCLDLGTSFRANGLSGPGQKRRMRSHCAQLLSYGMLDARFWSTPPRPVPSSCFAHSSNADSLVHRLNEAWSFRGWAVTL</sequence>
<keyword evidence="9" id="KW-1185">Reference proteome</keyword>
<dbReference type="InterPro" id="IPR053793">
    <property type="entry name" value="PB1-like"/>
</dbReference>
<dbReference type="PROSITE" id="PS51519">
    <property type="entry name" value="RWP_RK"/>
    <property type="match status" value="1"/>
</dbReference>
<feature type="domain" description="RWP-RK" evidence="6">
    <location>
        <begin position="766"/>
        <end position="853"/>
    </location>
</feature>
<feature type="compositionally biased region" description="Basic and acidic residues" evidence="5">
    <location>
        <begin position="739"/>
        <end position="749"/>
    </location>
</feature>
<dbReference type="InterPro" id="IPR055081">
    <property type="entry name" value="NLP1-9_GAF"/>
</dbReference>
<accession>A0A176WN30</accession>
<evidence type="ECO:0000313" key="9">
    <source>
        <dbReference type="Proteomes" id="UP000077202"/>
    </source>
</evidence>
<feature type="compositionally biased region" description="Polar residues" evidence="5">
    <location>
        <begin position="1106"/>
        <end position="1143"/>
    </location>
</feature>
<dbReference type="PROSITE" id="PS51745">
    <property type="entry name" value="PB1"/>
    <property type="match status" value="1"/>
</dbReference>
<dbReference type="Proteomes" id="UP000077202">
    <property type="component" value="Unassembled WGS sequence"/>
</dbReference>
<dbReference type="InterPro" id="IPR034891">
    <property type="entry name" value="PB1_NLP"/>
</dbReference>
<dbReference type="InterPro" id="IPR000270">
    <property type="entry name" value="PB1_dom"/>
</dbReference>
<dbReference type="InterPro" id="IPR045012">
    <property type="entry name" value="NLP"/>
</dbReference>
<dbReference type="SUPFAM" id="SSF54277">
    <property type="entry name" value="CAD &amp; PB1 domains"/>
    <property type="match status" value="1"/>
</dbReference>
<dbReference type="PANTHER" id="PTHR32002:SF41">
    <property type="entry name" value="PROTEIN NLP8"/>
    <property type="match status" value="1"/>
</dbReference>
<dbReference type="InterPro" id="IPR003035">
    <property type="entry name" value="RWP-RK_dom"/>
</dbReference>
<feature type="region of interest" description="Disordered" evidence="5">
    <location>
        <begin position="1098"/>
        <end position="1153"/>
    </location>
</feature>
<name>A0A176WN30_MARPO</name>
<dbReference type="CDD" id="cd06407">
    <property type="entry name" value="PB1_NLP"/>
    <property type="match status" value="1"/>
</dbReference>
<feature type="compositionally biased region" description="Low complexity" evidence="5">
    <location>
        <begin position="188"/>
        <end position="206"/>
    </location>
</feature>
<dbReference type="GO" id="GO:0003700">
    <property type="term" value="F:DNA-binding transcription factor activity"/>
    <property type="evidence" value="ECO:0007669"/>
    <property type="project" value="InterPro"/>
</dbReference>
<feature type="compositionally biased region" description="Low complexity" evidence="5">
    <location>
        <begin position="949"/>
        <end position="966"/>
    </location>
</feature>
<keyword evidence="3" id="KW-0804">Transcription</keyword>
<evidence type="ECO:0000256" key="4">
    <source>
        <dbReference type="ARBA" id="ARBA00023242"/>
    </source>
</evidence>
<feature type="region of interest" description="Disordered" evidence="5">
    <location>
        <begin position="893"/>
        <end position="973"/>
    </location>
</feature>
<evidence type="ECO:0000256" key="3">
    <source>
        <dbReference type="ARBA" id="ARBA00023163"/>
    </source>
</evidence>
<reference evidence="8" key="1">
    <citation type="submission" date="2016-03" db="EMBL/GenBank/DDBJ databases">
        <title>Mechanisms controlling the formation of the plant cell surface in tip-growing cells are functionally conserved among land plants.</title>
        <authorList>
            <person name="Honkanen S."/>
            <person name="Jones V.A."/>
            <person name="Morieri G."/>
            <person name="Champion C."/>
            <person name="Hetherington A.J."/>
            <person name="Kelly S."/>
            <person name="Saint-Marcoux D."/>
            <person name="Proust H."/>
            <person name="Prescott H."/>
            <person name="Dolan L."/>
        </authorList>
    </citation>
    <scope>NUCLEOTIDE SEQUENCE [LARGE SCALE GENOMIC DNA]</scope>
    <source>
        <tissue evidence="8">Whole gametophyte</tissue>
    </source>
</reference>
<feature type="compositionally biased region" description="Basic and acidic residues" evidence="5">
    <location>
        <begin position="712"/>
        <end position="724"/>
    </location>
</feature>
<dbReference type="EMBL" id="LVLJ01000398">
    <property type="protein sequence ID" value="OAE34479.1"/>
    <property type="molecule type" value="Genomic_DNA"/>
</dbReference>
<evidence type="ECO:0000259" key="6">
    <source>
        <dbReference type="PROSITE" id="PS51519"/>
    </source>
</evidence>
<protein>
    <submittedName>
        <fullName evidence="8">Uncharacterized protein</fullName>
    </submittedName>
</protein>
<keyword evidence="4" id="KW-0539">Nucleus</keyword>
<feature type="domain" description="PB1" evidence="7">
    <location>
        <begin position="1152"/>
        <end position="1234"/>
    </location>
</feature>
<evidence type="ECO:0000259" key="7">
    <source>
        <dbReference type="PROSITE" id="PS51745"/>
    </source>
</evidence>
<dbReference type="PANTHER" id="PTHR32002">
    <property type="entry name" value="PROTEIN NLP8"/>
    <property type="match status" value="1"/>
</dbReference>
<dbReference type="GO" id="GO:0003677">
    <property type="term" value="F:DNA binding"/>
    <property type="evidence" value="ECO:0007669"/>
    <property type="project" value="UniProtKB-KW"/>
</dbReference>
<feature type="compositionally biased region" description="Polar residues" evidence="5">
    <location>
        <begin position="178"/>
        <end position="187"/>
    </location>
</feature>
<feature type="compositionally biased region" description="Low complexity" evidence="5">
    <location>
        <begin position="902"/>
        <end position="919"/>
    </location>
</feature>
<gene>
    <name evidence="8" type="ORF">AXG93_3472s1140</name>
</gene>
<dbReference type="Gene3D" id="3.10.20.90">
    <property type="entry name" value="Phosphatidylinositol 3-kinase Catalytic Subunit, Chain A, domain 1"/>
    <property type="match status" value="1"/>
</dbReference>
<dbReference type="Pfam" id="PF22922">
    <property type="entry name" value="GAF_NLP"/>
    <property type="match status" value="1"/>
</dbReference>
<evidence type="ECO:0000256" key="5">
    <source>
        <dbReference type="SAM" id="MobiDB-lite"/>
    </source>
</evidence>
<evidence type="ECO:0000256" key="2">
    <source>
        <dbReference type="ARBA" id="ARBA00023125"/>
    </source>
</evidence>